<dbReference type="SUPFAM" id="SSF46894">
    <property type="entry name" value="C-terminal effector domain of the bipartite response regulators"/>
    <property type="match status" value="1"/>
</dbReference>
<dbReference type="PANTHER" id="PTHR35807:SF1">
    <property type="entry name" value="TRANSCRIPTIONAL REGULATOR REDD"/>
    <property type="match status" value="1"/>
</dbReference>
<dbReference type="InterPro" id="IPR011990">
    <property type="entry name" value="TPR-like_helical_dom_sf"/>
</dbReference>
<dbReference type="SMART" id="SM00862">
    <property type="entry name" value="Trans_reg_C"/>
    <property type="match status" value="1"/>
</dbReference>
<evidence type="ECO:0000313" key="9">
    <source>
        <dbReference type="Proteomes" id="UP000680206"/>
    </source>
</evidence>
<comment type="caution">
    <text evidence="8">The sequence shown here is derived from an EMBL/GenBank/DDBJ whole genome shotgun (WGS) entry which is preliminary data.</text>
</comment>
<comment type="similarity">
    <text evidence="1">Belongs to the AfsR/DnrI/RedD regulatory family.</text>
</comment>
<keyword evidence="4" id="KW-0804">Transcription</keyword>
<dbReference type="InterPro" id="IPR016032">
    <property type="entry name" value="Sig_transdc_resp-reg_C-effctor"/>
</dbReference>
<dbReference type="SUPFAM" id="SSF52540">
    <property type="entry name" value="P-loop containing nucleoside triphosphate hydrolases"/>
    <property type="match status" value="1"/>
</dbReference>
<evidence type="ECO:0000256" key="3">
    <source>
        <dbReference type="ARBA" id="ARBA00023125"/>
    </source>
</evidence>
<evidence type="ECO:0000256" key="4">
    <source>
        <dbReference type="ARBA" id="ARBA00023163"/>
    </source>
</evidence>
<dbReference type="InterPro" id="IPR005158">
    <property type="entry name" value="BTAD"/>
</dbReference>
<dbReference type="Pfam" id="PF00486">
    <property type="entry name" value="Trans_reg_C"/>
    <property type="match status" value="1"/>
</dbReference>
<dbReference type="Pfam" id="PF03704">
    <property type="entry name" value="BTAD"/>
    <property type="match status" value="1"/>
</dbReference>
<dbReference type="Gene3D" id="3.40.50.300">
    <property type="entry name" value="P-loop containing nucleotide triphosphate hydrolases"/>
    <property type="match status" value="1"/>
</dbReference>
<dbReference type="InterPro" id="IPR051677">
    <property type="entry name" value="AfsR-DnrI-RedD_regulator"/>
</dbReference>
<feature type="compositionally biased region" description="Low complexity" evidence="6">
    <location>
        <begin position="279"/>
        <end position="290"/>
    </location>
</feature>
<dbReference type="InterPro" id="IPR027417">
    <property type="entry name" value="P-loop_NTPase"/>
</dbReference>
<dbReference type="Pfam" id="PF13424">
    <property type="entry name" value="TPR_12"/>
    <property type="match status" value="1"/>
</dbReference>
<feature type="compositionally biased region" description="Basic and acidic residues" evidence="6">
    <location>
        <begin position="246"/>
        <end position="264"/>
    </location>
</feature>
<dbReference type="Pfam" id="PF13401">
    <property type="entry name" value="AAA_22"/>
    <property type="match status" value="1"/>
</dbReference>
<feature type="domain" description="OmpR/PhoB-type" evidence="7">
    <location>
        <begin position="1"/>
        <end position="90"/>
    </location>
</feature>
<protein>
    <submittedName>
        <fullName evidence="8">Tetratricopeptide repeat protein</fullName>
    </submittedName>
</protein>
<evidence type="ECO:0000259" key="7">
    <source>
        <dbReference type="PROSITE" id="PS51755"/>
    </source>
</evidence>
<dbReference type="Gene3D" id="1.10.10.10">
    <property type="entry name" value="Winged helix-like DNA-binding domain superfamily/Winged helix DNA-binding domain"/>
    <property type="match status" value="1"/>
</dbReference>
<evidence type="ECO:0000313" key="8">
    <source>
        <dbReference type="EMBL" id="MBO2458330.1"/>
    </source>
</evidence>
<keyword evidence="3 5" id="KW-0238">DNA-binding</keyword>
<proteinExistence type="inferred from homology"/>
<keyword evidence="9" id="KW-1185">Reference proteome</keyword>
<dbReference type="SMART" id="SM00028">
    <property type="entry name" value="TPR"/>
    <property type="match status" value="6"/>
</dbReference>
<feature type="region of interest" description="Disordered" evidence="6">
    <location>
        <begin position="243"/>
        <end position="290"/>
    </location>
</feature>
<accession>A0ABS3RNJ3</accession>
<dbReference type="PANTHER" id="PTHR35807">
    <property type="entry name" value="TRANSCRIPTIONAL REGULATOR REDD-RELATED"/>
    <property type="match status" value="1"/>
</dbReference>
<sequence>MELHILGPLEIRHADRGIAVNGSKPRTVLKTLLLHHDQTVHYQTLSEMLWGDGPPSTSTAQIYTYVSRLRKALAPDICIVRQQPGYLLRLGSAWLDYDEFRELVRRGRGLAVQGRHTDAAAEIAAALSLWRGADPLADAADFLAIAEQPRLEEEYMTAVEQRIGLDLVLGRHHDLISELTRLVAEHPYREKLHEQLMTALYRSGRQADALGVYDNARRNLLDDLGIDPGDELRAAHHAILNQRPLEPLRDERRGNGSDLDRPHDGSATVRPPAGPAAPDPAAGTAADPAADAVRPVSGWLGVRPAMLPRDVTDFTGREEELRRLLSSVRQTPDDGPDGRADGYALVTVISGMPGVGKTALAVRAAHLLADEFPDGQLYVDLRRNGDERLDPAEVLAWFLRALGGEELILPGTLEERHQLYRSRLIDRRVLIVLDNAADVQQVRPLLPGGTMCRIVVTSSRPMASLEGSRHLPLAPLSEADGLAFVAAVAPEHAASEPEAARRLVELCGGLPIALRIACGRCASRPHRRLSGLVTSLVGEQDRLDEFQLDDLDVRASLRISYDGLRRIDQRAFRALGALDVADLPAWSVGVLLGVSEAQGVRIAERLADAWLLEIASPGRLPHLTRYRFHDLVRLFARELAEERDGAAERDAVLDRALGAWLTVAAAADRILPTQCFGVISGGAPRWQPDPRRLESLVADPFAWFDAEFSVLVALVQQACRAGRTTAAWELMQAVTGYFDLRHRFDEWTGTHQAVLAATHRAGDRLGEAVAHRGLAELAAYFKDADAHRTHAESAQTLFRELGERSGEVDALVHCADSYRQAGDHERAAGLLNEALTMARQAGHRVGEAQCFAGLAEIRLELAQPEAAMELYRNSQAIWTALDRPRYATLMMRNIGIIERETGRFTEAAAHLEECRSRLTAMRDWTGVAYVLISLGDLYRLWDQPERARSLYRQAIGRFADLGLGGGFGHAVALRGLGEVTHALGGPSAAIGLLEQAVRLWETLAMPLWETRTLLALGDAQLSAGSPDDAAASWRRGLDHCVRLGYPEGAVLRSRLDALEEFGPPEAWNGTAALMNGDHAAEGAR</sequence>
<dbReference type="RefSeq" id="WP_208240285.1">
    <property type="nucleotide sequence ID" value="NZ_JAGEPF010000007.1"/>
</dbReference>
<name>A0ABS3RNJ3_9ACTN</name>
<feature type="DNA-binding region" description="OmpR/PhoB-type" evidence="5">
    <location>
        <begin position="1"/>
        <end position="90"/>
    </location>
</feature>
<dbReference type="InterPro" id="IPR049945">
    <property type="entry name" value="AAA_22"/>
</dbReference>
<dbReference type="Proteomes" id="UP000680206">
    <property type="component" value="Unassembled WGS sequence"/>
</dbReference>
<evidence type="ECO:0000256" key="6">
    <source>
        <dbReference type="SAM" id="MobiDB-lite"/>
    </source>
</evidence>
<evidence type="ECO:0000256" key="2">
    <source>
        <dbReference type="ARBA" id="ARBA00023015"/>
    </source>
</evidence>
<dbReference type="PROSITE" id="PS51755">
    <property type="entry name" value="OMPR_PHOB"/>
    <property type="match status" value="1"/>
</dbReference>
<organism evidence="8 9">
    <name type="scientific">Actinomadura violacea</name>
    <dbReference type="NCBI Taxonomy" id="2819934"/>
    <lineage>
        <taxon>Bacteria</taxon>
        <taxon>Bacillati</taxon>
        <taxon>Actinomycetota</taxon>
        <taxon>Actinomycetes</taxon>
        <taxon>Streptosporangiales</taxon>
        <taxon>Thermomonosporaceae</taxon>
        <taxon>Actinomadura</taxon>
    </lineage>
</organism>
<dbReference type="SMART" id="SM01043">
    <property type="entry name" value="BTAD"/>
    <property type="match status" value="1"/>
</dbReference>
<evidence type="ECO:0000256" key="1">
    <source>
        <dbReference type="ARBA" id="ARBA00005820"/>
    </source>
</evidence>
<dbReference type="InterPro" id="IPR001867">
    <property type="entry name" value="OmpR/PhoB-type_DNA-bd"/>
</dbReference>
<keyword evidence="2" id="KW-0805">Transcription regulation</keyword>
<dbReference type="EMBL" id="JAGEPF010000007">
    <property type="protein sequence ID" value="MBO2458330.1"/>
    <property type="molecule type" value="Genomic_DNA"/>
</dbReference>
<gene>
    <name evidence="8" type="ORF">J4709_12205</name>
</gene>
<dbReference type="Gene3D" id="1.25.40.10">
    <property type="entry name" value="Tetratricopeptide repeat domain"/>
    <property type="match status" value="3"/>
</dbReference>
<evidence type="ECO:0000256" key="5">
    <source>
        <dbReference type="PROSITE-ProRule" id="PRU01091"/>
    </source>
</evidence>
<dbReference type="PRINTS" id="PR00364">
    <property type="entry name" value="DISEASERSIST"/>
</dbReference>
<dbReference type="InterPro" id="IPR019734">
    <property type="entry name" value="TPR_rpt"/>
</dbReference>
<dbReference type="SUPFAM" id="SSF48452">
    <property type="entry name" value="TPR-like"/>
    <property type="match status" value="3"/>
</dbReference>
<dbReference type="InterPro" id="IPR036388">
    <property type="entry name" value="WH-like_DNA-bd_sf"/>
</dbReference>
<reference evidence="8 9" key="1">
    <citation type="submission" date="2021-03" db="EMBL/GenBank/DDBJ databases">
        <title>Actinomadura violae sp. nov., isolated from lichen in Thailand.</title>
        <authorList>
            <person name="Kanchanasin P."/>
            <person name="Saeng-In P."/>
            <person name="Phongsopitanun W."/>
            <person name="Yuki M."/>
            <person name="Kudo T."/>
            <person name="Ohkuma M."/>
            <person name="Tanasupawat S."/>
        </authorList>
    </citation>
    <scope>NUCLEOTIDE SEQUENCE [LARGE SCALE GENOMIC DNA]</scope>
    <source>
        <strain evidence="8 9">LCR2-06</strain>
    </source>
</reference>
<dbReference type="CDD" id="cd15831">
    <property type="entry name" value="BTAD"/>
    <property type="match status" value="1"/>
</dbReference>